<accession>A0ABQ1M5G8</accession>
<keyword evidence="2" id="KW-1185">Reference proteome</keyword>
<dbReference type="PANTHER" id="PTHR42990:SF1">
    <property type="entry name" value="AAA+ ATPASE DOMAIN-CONTAINING PROTEIN"/>
    <property type="match status" value="1"/>
</dbReference>
<dbReference type="Proteomes" id="UP000597338">
    <property type="component" value="Unassembled WGS sequence"/>
</dbReference>
<reference evidence="2" key="1">
    <citation type="journal article" date="2019" name="Int. J. Syst. Evol. Microbiol.">
        <title>The Global Catalogue of Microorganisms (GCM) 10K type strain sequencing project: providing services to taxonomists for standard genome sequencing and annotation.</title>
        <authorList>
            <consortium name="The Broad Institute Genomics Platform"/>
            <consortium name="The Broad Institute Genome Sequencing Center for Infectious Disease"/>
            <person name="Wu L."/>
            <person name="Ma J."/>
        </authorList>
    </citation>
    <scope>NUCLEOTIDE SEQUENCE [LARGE SCALE GENOMIC DNA]</scope>
    <source>
        <strain evidence="2">CGMCC 1.15342</strain>
    </source>
</reference>
<protein>
    <submittedName>
        <fullName evidence="1">Uncharacterized protein</fullName>
    </submittedName>
</protein>
<evidence type="ECO:0000313" key="2">
    <source>
        <dbReference type="Proteomes" id="UP000597338"/>
    </source>
</evidence>
<sequence>MASKLDIVRDRIYEYIHQLKDAKLLNILTVEGKGMSRLQKPEKLYLENTHLAFAMNPNPDRGNLRETFLLNQLLNSGANVWSPKSGDFKVGAVTIEIGGKGKSAKQVADTGDYIIAADDLETGFGNKIPLWLFGFLY</sequence>
<evidence type="ECO:0000313" key="1">
    <source>
        <dbReference type="EMBL" id="GGC33057.1"/>
    </source>
</evidence>
<proteinExistence type="predicted"/>
<dbReference type="RefSeq" id="WP_229717562.1">
    <property type="nucleotide sequence ID" value="NZ_BMIK01000009.1"/>
</dbReference>
<name>A0ABQ1M5G8_9SPHI</name>
<gene>
    <name evidence="1" type="ORF">GCM10011386_26470</name>
</gene>
<organism evidence="1 2">
    <name type="scientific">Parapedobacter defluvii</name>
    <dbReference type="NCBI Taxonomy" id="2045106"/>
    <lineage>
        <taxon>Bacteria</taxon>
        <taxon>Pseudomonadati</taxon>
        <taxon>Bacteroidota</taxon>
        <taxon>Sphingobacteriia</taxon>
        <taxon>Sphingobacteriales</taxon>
        <taxon>Sphingobacteriaceae</taxon>
        <taxon>Parapedobacter</taxon>
    </lineage>
</organism>
<dbReference type="EMBL" id="BMIK01000009">
    <property type="protein sequence ID" value="GGC33057.1"/>
    <property type="molecule type" value="Genomic_DNA"/>
</dbReference>
<comment type="caution">
    <text evidence="1">The sequence shown here is derived from an EMBL/GenBank/DDBJ whole genome shotgun (WGS) entry which is preliminary data.</text>
</comment>
<dbReference type="PANTHER" id="PTHR42990">
    <property type="entry name" value="ATPASE"/>
    <property type="match status" value="1"/>
</dbReference>